<protein>
    <submittedName>
        <fullName evidence="1">Uncharacterized protein</fullName>
    </submittedName>
</protein>
<keyword evidence="2" id="KW-1185">Reference proteome</keyword>
<dbReference type="Proteomes" id="UP001558652">
    <property type="component" value="Unassembled WGS sequence"/>
</dbReference>
<accession>A0ABD0YC37</accession>
<evidence type="ECO:0000313" key="2">
    <source>
        <dbReference type="Proteomes" id="UP001558652"/>
    </source>
</evidence>
<gene>
    <name evidence="1" type="ORF">AAG570_002019</name>
</gene>
<proteinExistence type="predicted"/>
<comment type="caution">
    <text evidence="1">The sequence shown here is derived from an EMBL/GenBank/DDBJ whole genome shotgun (WGS) entry which is preliminary data.</text>
</comment>
<name>A0ABD0YC37_9HEMI</name>
<dbReference type="EMBL" id="JBFDAA010000011">
    <property type="protein sequence ID" value="KAL1124249.1"/>
    <property type="molecule type" value="Genomic_DNA"/>
</dbReference>
<sequence length="139" mass="15629">MASKRRNMFYENKKQETTEIRGRQRGREGTIVGPVRRTKGGVLDGNMSCLHVALLMLAVGPALAQPLLDEGPAERFFLDNIFNKYGNNGVITFETLLFIHDLMMGMTCSPKRRQRLSNGGSRPYGEGKMALETDTYIEE</sequence>
<evidence type="ECO:0000313" key="1">
    <source>
        <dbReference type="EMBL" id="KAL1124249.1"/>
    </source>
</evidence>
<organism evidence="1 2">
    <name type="scientific">Ranatra chinensis</name>
    <dbReference type="NCBI Taxonomy" id="642074"/>
    <lineage>
        <taxon>Eukaryota</taxon>
        <taxon>Metazoa</taxon>
        <taxon>Ecdysozoa</taxon>
        <taxon>Arthropoda</taxon>
        <taxon>Hexapoda</taxon>
        <taxon>Insecta</taxon>
        <taxon>Pterygota</taxon>
        <taxon>Neoptera</taxon>
        <taxon>Paraneoptera</taxon>
        <taxon>Hemiptera</taxon>
        <taxon>Heteroptera</taxon>
        <taxon>Panheteroptera</taxon>
        <taxon>Nepomorpha</taxon>
        <taxon>Nepidae</taxon>
        <taxon>Ranatrinae</taxon>
        <taxon>Ranatra</taxon>
    </lineage>
</organism>
<dbReference type="AlphaFoldDB" id="A0ABD0YC37"/>
<reference evidence="1 2" key="1">
    <citation type="submission" date="2024-07" db="EMBL/GenBank/DDBJ databases">
        <title>Chromosome-level genome assembly of the water stick insect Ranatra chinensis (Heteroptera: Nepidae).</title>
        <authorList>
            <person name="Liu X."/>
        </authorList>
    </citation>
    <scope>NUCLEOTIDE SEQUENCE [LARGE SCALE GENOMIC DNA]</scope>
    <source>
        <strain evidence="1">Cailab_2021Rc</strain>
        <tissue evidence="1">Muscle</tissue>
    </source>
</reference>